<dbReference type="Proteomes" id="UP000179769">
    <property type="component" value="Unassembled WGS sequence"/>
</dbReference>
<accession>A0A1S1P9K9</accession>
<dbReference type="InterPro" id="IPR011009">
    <property type="entry name" value="Kinase-like_dom_sf"/>
</dbReference>
<keyword evidence="2" id="KW-0808">Transferase</keyword>
<feature type="domain" description="Aminoglycoside phosphotransferase" evidence="1">
    <location>
        <begin position="37"/>
        <end position="263"/>
    </location>
</feature>
<comment type="caution">
    <text evidence="2">The sequence shown here is derived from an EMBL/GenBank/DDBJ whole genome shotgun (WGS) entry which is preliminary data.</text>
</comment>
<dbReference type="InterPro" id="IPR002575">
    <property type="entry name" value="Aminoglycoside_PTrfase"/>
</dbReference>
<dbReference type="RefSeq" id="WP_071067082.1">
    <property type="nucleotide sequence ID" value="NZ_JBFLUH010000048.1"/>
</dbReference>
<dbReference type="PANTHER" id="PTHR47829">
    <property type="entry name" value="HYDROLASE, PUTATIVE (AFU_ORTHOLOGUE AFUA_1G12880)-RELATED"/>
    <property type="match status" value="1"/>
</dbReference>
<dbReference type="GO" id="GO:0016740">
    <property type="term" value="F:transferase activity"/>
    <property type="evidence" value="ECO:0007669"/>
    <property type="project" value="UniProtKB-KW"/>
</dbReference>
<proteinExistence type="predicted"/>
<dbReference type="Gene3D" id="3.90.1200.10">
    <property type="match status" value="1"/>
</dbReference>
<organism evidence="2 3">
    <name type="scientific">Parafrankia soli</name>
    <dbReference type="NCBI Taxonomy" id="2599596"/>
    <lineage>
        <taxon>Bacteria</taxon>
        <taxon>Bacillati</taxon>
        <taxon>Actinomycetota</taxon>
        <taxon>Actinomycetes</taxon>
        <taxon>Frankiales</taxon>
        <taxon>Frankiaceae</taxon>
        <taxon>Parafrankia</taxon>
    </lineage>
</organism>
<dbReference type="InterPro" id="IPR052898">
    <property type="entry name" value="ACAD10-like"/>
</dbReference>
<keyword evidence="3" id="KW-1185">Reference proteome</keyword>
<dbReference type="CDD" id="cd05154">
    <property type="entry name" value="ACAD10_11_N-like"/>
    <property type="match status" value="1"/>
</dbReference>
<evidence type="ECO:0000313" key="2">
    <source>
        <dbReference type="EMBL" id="OHV19603.1"/>
    </source>
</evidence>
<dbReference type="EMBL" id="MAXA01000279">
    <property type="protein sequence ID" value="OHV19603.1"/>
    <property type="molecule type" value="Genomic_DNA"/>
</dbReference>
<gene>
    <name evidence="2" type="ORF">BBK14_08835</name>
</gene>
<dbReference type="Pfam" id="PF01636">
    <property type="entry name" value="APH"/>
    <property type="match status" value="1"/>
</dbReference>
<reference evidence="3" key="1">
    <citation type="submission" date="2016-07" db="EMBL/GenBank/DDBJ databases">
        <title>Frankia sp. NRRL B-16219 Genome sequencing.</title>
        <authorList>
            <person name="Ghodhbane-Gtari F."/>
            <person name="Swanson E."/>
            <person name="Gueddou A."/>
            <person name="Louati M."/>
            <person name="Nouioui I."/>
            <person name="Hezbri K."/>
            <person name="Abebe-Akele F."/>
            <person name="Simpson S."/>
            <person name="Morris K."/>
            <person name="Thomas K."/>
            <person name="Gtari M."/>
            <person name="Tisa L.S."/>
        </authorList>
    </citation>
    <scope>NUCLEOTIDE SEQUENCE [LARGE SCALE GENOMIC DNA]</scope>
    <source>
        <strain evidence="3">NRRL B-16219</strain>
    </source>
</reference>
<dbReference type="Gene3D" id="3.30.200.20">
    <property type="entry name" value="Phosphorylase Kinase, domain 1"/>
    <property type="match status" value="1"/>
</dbReference>
<dbReference type="OrthoDB" id="3806873at2"/>
<name>A0A1S1P9K9_9ACTN</name>
<dbReference type="SUPFAM" id="SSF56112">
    <property type="entry name" value="Protein kinase-like (PK-like)"/>
    <property type="match status" value="1"/>
</dbReference>
<dbReference type="AlphaFoldDB" id="A0A1S1P9K9"/>
<evidence type="ECO:0000259" key="1">
    <source>
        <dbReference type="Pfam" id="PF01636"/>
    </source>
</evidence>
<dbReference type="InterPro" id="IPR041726">
    <property type="entry name" value="ACAD10_11_N"/>
</dbReference>
<protein>
    <submittedName>
        <fullName evidence="2">Aminoglycoside phosphotransferase</fullName>
    </submittedName>
</protein>
<evidence type="ECO:0000313" key="3">
    <source>
        <dbReference type="Proteomes" id="UP000179769"/>
    </source>
</evidence>
<sequence>MDALPTAPEPLGIEAGALDRWFGEHVAGAVPPLRYDRVAGGHSCLTYLVGDAGHQRYVLRRPPVGALLATAHDVTREARILAALAGSGVPVPRVLGVCDDPEVTGAPFYVMAYVDGLVLRTAADSEALLPSPQARRRAGYALVDTLAALHAVDVDTVGLGALSRRDGFLDRQLRRWSAQWAACELGDMGGMAALHDWLVAHRPAESTARLVHGDFRLGNALLGPDGDVLALLDWELCTLGDPLADVAYLLRTWSTPDARASQERLPSALPGFPTTDELAARYARQSGRSIAELDYWMAFTAWRAAAILAGVYRRYLDGKMGTPPDDLPTFATEVEARVRQGVSFTRRA</sequence>
<dbReference type="PANTHER" id="PTHR47829:SF1">
    <property type="entry name" value="HAD FAMILY PHOSPHATASE"/>
    <property type="match status" value="1"/>
</dbReference>